<keyword evidence="1" id="KW-0732">Signal</keyword>
<evidence type="ECO:0000256" key="1">
    <source>
        <dbReference type="SAM" id="SignalP"/>
    </source>
</evidence>
<gene>
    <name evidence="2" type="ORF">Mal15_31730</name>
</gene>
<accession>A0A5B9ME75</accession>
<feature type="signal peptide" evidence="1">
    <location>
        <begin position="1"/>
        <end position="26"/>
    </location>
</feature>
<keyword evidence="3" id="KW-1185">Reference proteome</keyword>
<evidence type="ECO:0008006" key="4">
    <source>
        <dbReference type="Google" id="ProtNLM"/>
    </source>
</evidence>
<name>A0A5B9ME75_9BACT</name>
<feature type="chain" id="PRO_5022789261" description="Secreted protein" evidence="1">
    <location>
        <begin position="27"/>
        <end position="673"/>
    </location>
</feature>
<evidence type="ECO:0000313" key="2">
    <source>
        <dbReference type="EMBL" id="QEF99113.1"/>
    </source>
</evidence>
<dbReference type="RefSeq" id="WP_233903464.1">
    <property type="nucleotide sequence ID" value="NZ_CP036264.1"/>
</dbReference>
<evidence type="ECO:0000313" key="3">
    <source>
        <dbReference type="Proteomes" id="UP000321353"/>
    </source>
</evidence>
<proteinExistence type="predicted"/>
<dbReference type="EMBL" id="CP036264">
    <property type="protein sequence ID" value="QEF99113.1"/>
    <property type="molecule type" value="Genomic_DNA"/>
</dbReference>
<dbReference type="AlphaFoldDB" id="A0A5B9ME75"/>
<reference evidence="2 3" key="1">
    <citation type="submission" date="2019-02" db="EMBL/GenBank/DDBJ databases">
        <title>Planctomycetal bacteria perform biofilm scaping via a novel small molecule.</title>
        <authorList>
            <person name="Jeske O."/>
            <person name="Boedeker C."/>
            <person name="Wiegand S."/>
            <person name="Breitling P."/>
            <person name="Kallscheuer N."/>
            <person name="Jogler M."/>
            <person name="Rohde M."/>
            <person name="Petersen J."/>
            <person name="Medema M.H."/>
            <person name="Surup F."/>
            <person name="Jogler C."/>
        </authorList>
    </citation>
    <scope>NUCLEOTIDE SEQUENCE [LARGE SCALE GENOMIC DNA]</scope>
    <source>
        <strain evidence="2 3">Mal15</strain>
    </source>
</reference>
<protein>
    <recommendedName>
        <fullName evidence="4">Secreted protein</fullName>
    </recommendedName>
</protein>
<sequence precursor="true">MVKTIHQTRLAGLPCKLMIWTGLAMACSSTLHGIDAQQPSDQHLPATITELIDEWFWPDPYSHLGHVRNNGPGWEFVRIASDPQAGSDARLSADQIRLISAIAKNASENGTSGRVAEREQRWRDAERDARKLLNQTQQQRVDQLVIQRRGYRAFSDPEMVEELTLTSEQSSMIRAAIKRHATRVAENARELTVREGRLRDQEDVDGEQLKTQSMALNRERVQRGWLSHRQVWSDIRMILSIDQARLFEELRGTRPGGNETTSPTVDRRESRCRIVKNQLRQRLRSDLKTPENQHPGSVMMTCYGKKPPTEGSPRDLFQSMVPQTYQDYILMHPKLHQLEFDRQASVDVAESTFEYVDESIPESLDAAIDLMLKARVQTARLAAEVIRQRRDRLSTEQWIRIVEGYQFVPAIREQYPIGVKVNVWGHGAIPFGFLLLDNPKIAGITVQMRTLLDGKTMATTPDSGWRQNLPDVLLGKQPIGNHTIEYQADYRLTVGREVITGQCRSGEIDFQVIADQPDALAATMTDALHAQVSASIRALPISQGRERTYSTPAGQGKFRPVAKLRIPYLELTDPLPVALAMKVDVYFDDADQPHSRPEWIVPAGKVSRYEVEGMIGDGRLIDALSRRADGDGLVDATIVLIPDRSTALSHALIESYYPETIKVQAQWQLLSGG</sequence>
<organism evidence="2 3">
    <name type="scientific">Stieleria maiorica</name>
    <dbReference type="NCBI Taxonomy" id="2795974"/>
    <lineage>
        <taxon>Bacteria</taxon>
        <taxon>Pseudomonadati</taxon>
        <taxon>Planctomycetota</taxon>
        <taxon>Planctomycetia</taxon>
        <taxon>Pirellulales</taxon>
        <taxon>Pirellulaceae</taxon>
        <taxon>Stieleria</taxon>
    </lineage>
</organism>
<dbReference type="KEGG" id="smam:Mal15_31730"/>
<dbReference type="Proteomes" id="UP000321353">
    <property type="component" value="Chromosome"/>
</dbReference>
<dbReference type="PROSITE" id="PS51257">
    <property type="entry name" value="PROKAR_LIPOPROTEIN"/>
    <property type="match status" value="1"/>
</dbReference>